<reference evidence="2" key="1">
    <citation type="submission" date="2016-10" db="EMBL/GenBank/DDBJ databases">
        <authorList>
            <person name="Varghese N."/>
            <person name="Submissions S."/>
        </authorList>
    </citation>
    <scope>NUCLEOTIDE SEQUENCE [LARGE SCALE GENOMIC DNA]</scope>
    <source>
        <strain evidence="2">DSM 25811 / CCM 8410 / LMG 26954 / E90</strain>
    </source>
</reference>
<dbReference type="STRING" id="1285928.SAMN04487894_105204"/>
<dbReference type="AlphaFoldDB" id="A0A1G6RA68"/>
<dbReference type="Proteomes" id="UP000198757">
    <property type="component" value="Unassembled WGS sequence"/>
</dbReference>
<protein>
    <submittedName>
        <fullName evidence="1">Uncharacterized protein</fullName>
    </submittedName>
</protein>
<keyword evidence="2" id="KW-1185">Reference proteome</keyword>
<evidence type="ECO:0000313" key="1">
    <source>
        <dbReference type="EMBL" id="SDD01331.1"/>
    </source>
</evidence>
<evidence type="ECO:0000313" key="2">
    <source>
        <dbReference type="Proteomes" id="UP000198757"/>
    </source>
</evidence>
<name>A0A1G6RA68_NIADE</name>
<sequence>MRNWIAIGMLSLYLVSSTEAYQFLKIPILVEHFIEHRQEDPGMTLWAFLKMHYDNPVKDADYQTDQKLPFVSHSGSLTLVFTLDNGFLVELKKWRVPPSKPVALYRNVFYQKDFLSSIWQPPRVG</sequence>
<dbReference type="RefSeq" id="WP_090390177.1">
    <property type="nucleotide sequence ID" value="NZ_FMZO01000005.1"/>
</dbReference>
<dbReference type="EMBL" id="FMZO01000005">
    <property type="protein sequence ID" value="SDD01331.1"/>
    <property type="molecule type" value="Genomic_DNA"/>
</dbReference>
<proteinExistence type="predicted"/>
<organism evidence="1 2">
    <name type="scientific">Niabella drilacis (strain DSM 25811 / CCM 8410 / CCUG 62505 / LMG 26954 / E90)</name>
    <dbReference type="NCBI Taxonomy" id="1285928"/>
    <lineage>
        <taxon>Bacteria</taxon>
        <taxon>Pseudomonadati</taxon>
        <taxon>Bacteroidota</taxon>
        <taxon>Chitinophagia</taxon>
        <taxon>Chitinophagales</taxon>
        <taxon>Chitinophagaceae</taxon>
        <taxon>Niabella</taxon>
    </lineage>
</organism>
<gene>
    <name evidence="1" type="ORF">SAMN04487894_105204</name>
</gene>
<dbReference type="OrthoDB" id="894042at2"/>
<accession>A0A1G6RA68</accession>